<dbReference type="Proteomes" id="UP001642464">
    <property type="component" value="Unassembled WGS sequence"/>
</dbReference>
<evidence type="ECO:0000313" key="3">
    <source>
        <dbReference type="Proteomes" id="UP001642464"/>
    </source>
</evidence>
<feature type="region of interest" description="Disordered" evidence="1">
    <location>
        <begin position="488"/>
        <end position="509"/>
    </location>
</feature>
<organism evidence="2 3">
    <name type="scientific">Durusdinium trenchii</name>
    <dbReference type="NCBI Taxonomy" id="1381693"/>
    <lineage>
        <taxon>Eukaryota</taxon>
        <taxon>Sar</taxon>
        <taxon>Alveolata</taxon>
        <taxon>Dinophyceae</taxon>
        <taxon>Suessiales</taxon>
        <taxon>Symbiodiniaceae</taxon>
        <taxon>Durusdinium</taxon>
    </lineage>
</organism>
<keyword evidence="3" id="KW-1185">Reference proteome</keyword>
<dbReference type="EMBL" id="CAXAMM010014803">
    <property type="protein sequence ID" value="CAK9034704.1"/>
    <property type="molecule type" value="Genomic_DNA"/>
</dbReference>
<accession>A0ABP0L924</accession>
<comment type="caution">
    <text evidence="2">The sequence shown here is derived from an EMBL/GenBank/DDBJ whole genome shotgun (WGS) entry which is preliminary data.</text>
</comment>
<name>A0ABP0L924_9DINO</name>
<evidence type="ECO:0000313" key="2">
    <source>
        <dbReference type="EMBL" id="CAK9034704.1"/>
    </source>
</evidence>
<gene>
    <name evidence="2" type="ORF">SCF082_LOCUS20969</name>
</gene>
<proteinExistence type="predicted"/>
<evidence type="ECO:0000256" key="1">
    <source>
        <dbReference type="SAM" id="MobiDB-lite"/>
    </source>
</evidence>
<sequence length="524" mass="57245">MPTLSPLAIGRPHWTATAEQRLWALLHSGHPAPVDTLVAELADTLHITVEQARREVETHLDLTGVIKQGPTGASTPLVRTVGQTPKASLLAWGSPPDSPITPVVYTPSNQLERPVMERPLRRRAKTEGYMKVTFSPADEGPQELKVEVTHSDRITVAVVAPGAGTGINGAIYSELGRNPGFKVEVIGRSRAPYDVYPPCWPHGAAAPNLQTFAEEVLETRVHERVRCMVFGSRGGQVVLPQMWQAQAMGLAAEVPPAVVINGGCAMKLPTAVAWPESQVLFLLIGGKDNFRGHLSIDEYIMETRSHVPAGNNTTAILFVKEMTHMPQQHLFRGLLGLMLKSIAAWKAEARVPLEIFRKVLSFLRKDGWSGSLMYTQPTGEWKAIDFSPFDIETHQVESTQMPHEELMPMEFTAKDEVKALWKAAVVAATGPKKAEKLIDKAGPISFHVPTLTNNALRASEGLQVPVRADLHQGTPDVTPISRSLGLHARPRGFSSGYSTPQSNHSSVSPQRVFFVESPKRVPVA</sequence>
<protein>
    <submittedName>
        <fullName evidence="2">CCHC-type domain-containing protein</fullName>
    </submittedName>
</protein>
<reference evidence="2 3" key="1">
    <citation type="submission" date="2024-02" db="EMBL/GenBank/DDBJ databases">
        <authorList>
            <person name="Chen Y."/>
            <person name="Shah S."/>
            <person name="Dougan E. K."/>
            <person name="Thang M."/>
            <person name="Chan C."/>
        </authorList>
    </citation>
    <scope>NUCLEOTIDE SEQUENCE [LARGE SCALE GENOMIC DNA]</scope>
</reference>
<feature type="compositionally biased region" description="Polar residues" evidence="1">
    <location>
        <begin position="495"/>
        <end position="509"/>
    </location>
</feature>